<evidence type="ECO:0000259" key="11">
    <source>
        <dbReference type="Pfam" id="PF13954"/>
    </source>
</evidence>
<dbReference type="Gene3D" id="2.60.40.3110">
    <property type="match status" value="1"/>
</dbReference>
<keyword evidence="4" id="KW-1134">Transmembrane beta strand</keyword>
<dbReference type="Proteomes" id="UP000276985">
    <property type="component" value="Unassembled WGS sequence"/>
</dbReference>
<reference evidence="12 13" key="1">
    <citation type="submission" date="2018-12" db="EMBL/GenBank/DDBJ databases">
        <title>Pseudomonas aeruginosa Diversity Panel.</title>
        <authorList>
            <person name="Snesrud E."/>
            <person name="Mcgann P."/>
        </authorList>
    </citation>
    <scope>NUCLEOTIDE SEQUENCE [LARGE SCALE GENOMIC DNA]</scope>
    <source>
        <strain evidence="12 13">MRSN6241</strain>
    </source>
</reference>
<evidence type="ECO:0000256" key="5">
    <source>
        <dbReference type="ARBA" id="ARBA00022692"/>
    </source>
</evidence>
<dbReference type="Gene3D" id="2.60.40.2070">
    <property type="match status" value="1"/>
</dbReference>
<accession>A0ABD7JYF4</accession>
<dbReference type="InterPro" id="IPR042186">
    <property type="entry name" value="FimD_plug_dom"/>
</dbReference>
<dbReference type="InterPro" id="IPR025885">
    <property type="entry name" value="PapC_N"/>
</dbReference>
<feature type="domain" description="PapC-like C-terminal" evidence="10">
    <location>
        <begin position="756"/>
        <end position="821"/>
    </location>
</feature>
<evidence type="ECO:0000256" key="6">
    <source>
        <dbReference type="ARBA" id="ARBA00022729"/>
    </source>
</evidence>
<feature type="region of interest" description="Disordered" evidence="9">
    <location>
        <begin position="577"/>
        <end position="597"/>
    </location>
</feature>
<dbReference type="Pfam" id="PF00577">
    <property type="entry name" value="Usher"/>
    <property type="match status" value="1"/>
</dbReference>
<sequence>MLPATPGARGAPPRRIVFDAQMLSLGAGGRAIDTSRFERGNVIEPGRYRLDLLVNNQWRGVEDVELRREPGQDSAVLCYDRRLLERAGIDLARSARGQDGVSGGVPLPEGLACEPLARHVPGATTRLDIAEQAIYLSVPEFYLSLASSKTYVDPSSWDNGISAALLNYNTSLYNTDTRGRSDTSGYAGLNAGLNLGRLRLRHNGTATWSRRNGSHYQRSATYGQTDLPAWRSQLLVGESSTSSEFFDPVSFRGARLSSDDRMLPDSLRYYAPVVRGTANTNARVSVYQRGYLIYETTVAPGAFALDELQAASFGGDLEVRVAEASGEVRTFIVPFATTVQLLRPGTTRYSLTAGQVNDPSLERRPNLVQGVYQRGLGNDLTAYGGGAFTGSYMSALLGLALNTPIGGFAGDVTLARTDVPGGGGQLNGSSYRLSYSKNLPNTGTNFSLLAYRYSTSGYLGLRDAVFMQDRVDRGEPLESFSRLRNRVDANISQQLGAGGGYLYLNGSAQRYWSHGGRAVNFSVGYSNQWRDVSYTLSAQRLRSQYEGFSDRERGGASSTLFSLSVSIPLGGPGRGSPTLSSYLTHDSASGTQLTSGVSGLLGRRDELSYALSASHDRERGETSKNASLDYRLPQVELGSSLSQGPGYRQVSLKASGGLVAHAGGLTATQMLGETIALVHAADALGARAGYAGNRVDRSGYAVVPNLIPYQSNSIDLDPLGMPEAVELKASSRNVAPTAGAVVRLEYPTRIARPLLVDSRMPSGEPLPFAAEVVDAQSGENVGAVGQGSRLVLRVERERGTLRVRWGDAPDQQCLLDYALPARAQTSTVLKLACRPVAGGLRS</sequence>
<dbReference type="GO" id="GO:0009279">
    <property type="term" value="C:cell outer membrane"/>
    <property type="evidence" value="ECO:0007669"/>
    <property type="project" value="UniProtKB-SubCell"/>
</dbReference>
<name>A0ABD7JYF4_PSEAI</name>
<dbReference type="FunFam" id="2.60.40.3110:FF:000001">
    <property type="entry name" value="Putative fimbrial outer membrane usher"/>
    <property type="match status" value="1"/>
</dbReference>
<dbReference type="Gene3D" id="2.60.40.2610">
    <property type="entry name" value="Outer membrane usher protein FimD, plug domain"/>
    <property type="match status" value="1"/>
</dbReference>
<dbReference type="PANTHER" id="PTHR30451:SF20">
    <property type="entry name" value="FIMBRIAE USHER"/>
    <property type="match status" value="1"/>
</dbReference>
<dbReference type="PANTHER" id="PTHR30451">
    <property type="entry name" value="OUTER MEMBRANE USHER PROTEIN"/>
    <property type="match status" value="1"/>
</dbReference>
<evidence type="ECO:0000256" key="7">
    <source>
        <dbReference type="ARBA" id="ARBA00023136"/>
    </source>
</evidence>
<evidence type="ECO:0000259" key="10">
    <source>
        <dbReference type="Pfam" id="PF13953"/>
    </source>
</evidence>
<evidence type="ECO:0000256" key="1">
    <source>
        <dbReference type="ARBA" id="ARBA00004571"/>
    </source>
</evidence>
<dbReference type="InterPro" id="IPR037224">
    <property type="entry name" value="PapC_N_sf"/>
</dbReference>
<dbReference type="Pfam" id="PF13954">
    <property type="entry name" value="PapC_N"/>
    <property type="match status" value="1"/>
</dbReference>
<dbReference type="Pfam" id="PF13953">
    <property type="entry name" value="PapC_C"/>
    <property type="match status" value="1"/>
</dbReference>
<dbReference type="InterPro" id="IPR000015">
    <property type="entry name" value="Fimb_usher"/>
</dbReference>
<evidence type="ECO:0000313" key="12">
    <source>
        <dbReference type="EMBL" id="RTS42630.1"/>
    </source>
</evidence>
<evidence type="ECO:0000313" key="13">
    <source>
        <dbReference type="Proteomes" id="UP000276985"/>
    </source>
</evidence>
<evidence type="ECO:0000256" key="9">
    <source>
        <dbReference type="SAM" id="MobiDB-lite"/>
    </source>
</evidence>
<gene>
    <name evidence="12" type="ORF">DY940_23160</name>
</gene>
<dbReference type="SUPFAM" id="SSF141729">
    <property type="entry name" value="FimD N-terminal domain-like"/>
    <property type="match status" value="1"/>
</dbReference>
<keyword evidence="7" id="KW-0472">Membrane</keyword>
<organism evidence="12 13">
    <name type="scientific">Pseudomonas aeruginosa</name>
    <dbReference type="NCBI Taxonomy" id="287"/>
    <lineage>
        <taxon>Bacteria</taxon>
        <taxon>Pseudomonadati</taxon>
        <taxon>Pseudomonadota</taxon>
        <taxon>Gammaproteobacteria</taxon>
        <taxon>Pseudomonadales</taxon>
        <taxon>Pseudomonadaceae</taxon>
        <taxon>Pseudomonas</taxon>
    </lineage>
</organism>
<proteinExistence type="inferred from homology"/>
<comment type="similarity">
    <text evidence="2">Belongs to the fimbrial export usher family.</text>
</comment>
<keyword evidence="5" id="KW-0812">Transmembrane</keyword>
<comment type="caution">
    <text evidence="12">The sequence shown here is derived from an EMBL/GenBank/DDBJ whole genome shotgun (WGS) entry which is preliminary data.</text>
</comment>
<evidence type="ECO:0000256" key="2">
    <source>
        <dbReference type="ARBA" id="ARBA00008064"/>
    </source>
</evidence>
<feature type="domain" description="PapC N-terminal" evidence="11">
    <location>
        <begin position="18"/>
        <end position="171"/>
    </location>
</feature>
<keyword evidence="6" id="KW-0732">Signal</keyword>
<keyword evidence="3" id="KW-0813">Transport</keyword>
<dbReference type="AlphaFoldDB" id="A0ABD7JYF4"/>
<dbReference type="Gene3D" id="3.10.20.410">
    <property type="match status" value="1"/>
</dbReference>
<keyword evidence="8" id="KW-0998">Cell outer membrane</keyword>
<evidence type="ECO:0000256" key="4">
    <source>
        <dbReference type="ARBA" id="ARBA00022452"/>
    </source>
</evidence>
<evidence type="ECO:0000256" key="3">
    <source>
        <dbReference type="ARBA" id="ARBA00022448"/>
    </source>
</evidence>
<dbReference type="InterPro" id="IPR025949">
    <property type="entry name" value="PapC-like_C"/>
</dbReference>
<comment type="subcellular location">
    <subcellularLocation>
        <location evidence="1">Cell outer membrane</location>
        <topology evidence="1">Multi-pass membrane protein</topology>
    </subcellularLocation>
</comment>
<dbReference type="InterPro" id="IPR043142">
    <property type="entry name" value="PapC-like_C_sf"/>
</dbReference>
<protein>
    <submittedName>
        <fullName evidence="12">Fimbrial biogenesis outer membrane usher protein</fullName>
    </submittedName>
</protein>
<evidence type="ECO:0000256" key="8">
    <source>
        <dbReference type="ARBA" id="ARBA00023237"/>
    </source>
</evidence>
<dbReference type="EMBL" id="RXTL01000030">
    <property type="protein sequence ID" value="RTS42630.1"/>
    <property type="molecule type" value="Genomic_DNA"/>
</dbReference>